<name>A0AAE0WGX4_9PEZI</name>
<evidence type="ECO:0000313" key="2">
    <source>
        <dbReference type="Proteomes" id="UP001274830"/>
    </source>
</evidence>
<dbReference type="Proteomes" id="UP001274830">
    <property type="component" value="Unassembled WGS sequence"/>
</dbReference>
<protein>
    <submittedName>
        <fullName evidence="1">Uncharacterized protein</fullName>
    </submittedName>
</protein>
<keyword evidence="2" id="KW-1185">Reference proteome</keyword>
<dbReference type="EMBL" id="JAUTXT010000073">
    <property type="protein sequence ID" value="KAK3669757.1"/>
    <property type="molecule type" value="Genomic_DNA"/>
</dbReference>
<accession>A0AAE0WGX4</accession>
<proteinExistence type="predicted"/>
<sequence length="125" mass="14440">MSNQSLPTTSRLRIGDLEKFLGFKWERTISRAKDRQKYPVIKDLNDELKSVTEHYSTLTRAELLNCTEFVEKSNAIFDAIGPRLWPDEGRSDLVRSQWLATAAVDNLGGQYPEDLYFAHPDHNQR</sequence>
<dbReference type="AlphaFoldDB" id="A0AAE0WGX4"/>
<comment type="caution">
    <text evidence="1">The sequence shown here is derived from an EMBL/GenBank/DDBJ whole genome shotgun (WGS) entry which is preliminary data.</text>
</comment>
<gene>
    <name evidence="1" type="ORF">LTR78_010385</name>
</gene>
<reference evidence="1" key="1">
    <citation type="submission" date="2023-07" db="EMBL/GenBank/DDBJ databases">
        <title>Black Yeasts Isolated from many extreme environments.</title>
        <authorList>
            <person name="Coleine C."/>
            <person name="Stajich J.E."/>
            <person name="Selbmann L."/>
        </authorList>
    </citation>
    <scope>NUCLEOTIDE SEQUENCE</scope>
    <source>
        <strain evidence="1">CCFEE 5485</strain>
    </source>
</reference>
<organism evidence="1 2">
    <name type="scientific">Recurvomyces mirabilis</name>
    <dbReference type="NCBI Taxonomy" id="574656"/>
    <lineage>
        <taxon>Eukaryota</taxon>
        <taxon>Fungi</taxon>
        <taxon>Dikarya</taxon>
        <taxon>Ascomycota</taxon>
        <taxon>Pezizomycotina</taxon>
        <taxon>Dothideomycetes</taxon>
        <taxon>Dothideomycetidae</taxon>
        <taxon>Mycosphaerellales</taxon>
        <taxon>Teratosphaeriaceae</taxon>
        <taxon>Recurvomyces</taxon>
    </lineage>
</organism>
<evidence type="ECO:0000313" key="1">
    <source>
        <dbReference type="EMBL" id="KAK3669757.1"/>
    </source>
</evidence>